<dbReference type="SMART" id="SM00388">
    <property type="entry name" value="HisKA"/>
    <property type="match status" value="1"/>
</dbReference>
<dbReference type="Gene3D" id="6.10.340.10">
    <property type="match status" value="1"/>
</dbReference>
<evidence type="ECO:0000259" key="11">
    <source>
        <dbReference type="PROSITE" id="PS50110"/>
    </source>
</evidence>
<evidence type="ECO:0000256" key="5">
    <source>
        <dbReference type="ARBA" id="ARBA00022679"/>
    </source>
</evidence>
<dbReference type="Gene3D" id="3.30.565.10">
    <property type="entry name" value="Histidine kinase-like ATPase, C-terminal domain"/>
    <property type="match status" value="1"/>
</dbReference>
<evidence type="ECO:0000256" key="6">
    <source>
        <dbReference type="ARBA" id="ARBA00022777"/>
    </source>
</evidence>
<keyword evidence="14" id="KW-1185">Reference proteome</keyword>
<dbReference type="PROSITE" id="PS50110">
    <property type="entry name" value="RESPONSE_REGULATORY"/>
    <property type="match status" value="1"/>
</dbReference>
<keyword evidence="9" id="KW-0472">Membrane</keyword>
<dbReference type="Pfam" id="PF00072">
    <property type="entry name" value="Response_reg"/>
    <property type="match status" value="1"/>
</dbReference>
<feature type="domain" description="Response regulatory" evidence="11">
    <location>
        <begin position="671"/>
        <end position="788"/>
    </location>
</feature>
<dbReference type="SMART" id="SM00387">
    <property type="entry name" value="HATPase_c"/>
    <property type="match status" value="1"/>
</dbReference>
<dbReference type="Proteomes" id="UP000029492">
    <property type="component" value="Chromosome"/>
</dbReference>
<keyword evidence="7" id="KW-0902">Two-component regulatory system</keyword>
<dbReference type="InterPro" id="IPR004358">
    <property type="entry name" value="Sig_transdc_His_kin-like_C"/>
</dbReference>
<organism evidence="13 14">
    <name type="scientific">Methylobacterium oryzae CBMB20</name>
    <dbReference type="NCBI Taxonomy" id="693986"/>
    <lineage>
        <taxon>Bacteria</taxon>
        <taxon>Pseudomonadati</taxon>
        <taxon>Pseudomonadota</taxon>
        <taxon>Alphaproteobacteria</taxon>
        <taxon>Hyphomicrobiales</taxon>
        <taxon>Methylobacteriaceae</taxon>
        <taxon>Methylobacterium</taxon>
    </lineage>
</organism>
<dbReference type="InterPro" id="IPR001789">
    <property type="entry name" value="Sig_transdc_resp-reg_receiver"/>
</dbReference>
<dbReference type="InterPro" id="IPR036097">
    <property type="entry name" value="HisK_dim/P_sf"/>
</dbReference>
<evidence type="ECO:0000256" key="4">
    <source>
        <dbReference type="ARBA" id="ARBA00022553"/>
    </source>
</evidence>
<dbReference type="InterPro" id="IPR011006">
    <property type="entry name" value="CheY-like_superfamily"/>
</dbReference>
<dbReference type="SUPFAM" id="SSF55874">
    <property type="entry name" value="ATPase domain of HSP90 chaperone/DNA topoisomerase II/histidine kinase"/>
    <property type="match status" value="1"/>
</dbReference>
<dbReference type="Gene3D" id="3.30.450.20">
    <property type="entry name" value="PAS domain"/>
    <property type="match status" value="1"/>
</dbReference>
<dbReference type="KEGG" id="mor:MOC_0307"/>
<dbReference type="SMART" id="SM00448">
    <property type="entry name" value="REC"/>
    <property type="match status" value="1"/>
</dbReference>
<accession>A0A089NL30</accession>
<evidence type="ECO:0000256" key="9">
    <source>
        <dbReference type="SAM" id="Phobius"/>
    </source>
</evidence>
<keyword evidence="4 8" id="KW-0597">Phosphoprotein</keyword>
<dbReference type="SUPFAM" id="SSF52172">
    <property type="entry name" value="CheY-like"/>
    <property type="match status" value="1"/>
</dbReference>
<dbReference type="Pfam" id="PF02518">
    <property type="entry name" value="HATPase_c"/>
    <property type="match status" value="1"/>
</dbReference>
<keyword evidence="5" id="KW-0808">Transferase</keyword>
<evidence type="ECO:0000256" key="8">
    <source>
        <dbReference type="PROSITE-ProRule" id="PRU00169"/>
    </source>
</evidence>
<dbReference type="PRINTS" id="PR00344">
    <property type="entry name" value="BCTRLSENSOR"/>
</dbReference>
<dbReference type="InterPro" id="IPR003594">
    <property type="entry name" value="HATPase_dom"/>
</dbReference>
<dbReference type="SUPFAM" id="SSF47384">
    <property type="entry name" value="Homodimeric domain of signal transducing histidine kinase"/>
    <property type="match status" value="1"/>
</dbReference>
<name>A0A089NL30_9HYPH</name>
<feature type="domain" description="Histidine kinase" evidence="10">
    <location>
        <begin position="421"/>
        <end position="642"/>
    </location>
</feature>
<dbReference type="PROSITE" id="PS50109">
    <property type="entry name" value="HIS_KIN"/>
    <property type="match status" value="1"/>
</dbReference>
<dbReference type="GO" id="GO:0000155">
    <property type="term" value="F:phosphorelay sensor kinase activity"/>
    <property type="evidence" value="ECO:0007669"/>
    <property type="project" value="InterPro"/>
</dbReference>
<evidence type="ECO:0000259" key="10">
    <source>
        <dbReference type="PROSITE" id="PS50109"/>
    </source>
</evidence>
<evidence type="ECO:0000256" key="1">
    <source>
        <dbReference type="ARBA" id="ARBA00000085"/>
    </source>
</evidence>
<dbReference type="PROSITE" id="PS50885">
    <property type="entry name" value="HAMP"/>
    <property type="match status" value="1"/>
</dbReference>
<dbReference type="FunFam" id="3.30.565.10:FF:000010">
    <property type="entry name" value="Sensor histidine kinase RcsC"/>
    <property type="match status" value="1"/>
</dbReference>
<dbReference type="InterPro" id="IPR036890">
    <property type="entry name" value="HATPase_C_sf"/>
</dbReference>
<dbReference type="InterPro" id="IPR003661">
    <property type="entry name" value="HisK_dim/P_dom"/>
</dbReference>
<comment type="catalytic activity">
    <reaction evidence="1">
        <text>ATP + protein L-histidine = ADP + protein N-phospho-L-histidine.</text>
        <dbReference type="EC" id="2.7.13.3"/>
    </reaction>
</comment>
<feature type="modified residue" description="4-aspartylphosphate" evidence="8">
    <location>
        <position position="720"/>
    </location>
</feature>
<sequence>MSDVIMRLRTLLALTFAAGALLLTFAATIVVSQFIAARVQIRAEAHTADLAEHLRQIIDANISERLGDMAVLSSVARTNATTPEARRAWVDALRESFPAYAWIGFADRTGIVLASTDGMLEGESVAARPWFKRGIEALAVIDIHEAKLLAKRLPSLPYGEPRRFVDVAMPFRDPSGAVVGVVGGHLSVSWMREMSRAAIATALKREPSVEVLILAGDGTVILGPGDQAGRRIDVDLPALPALTAGAELASARGTWPDGGDYFTGASRARPVADRPTLPWTVLVRQPVEVAKAISDPIVNQLVLGGAAFTLLFALLGWWAAERLAEPLRALAGAAGGIGHSSTNAQLPKPHGYREIAELTDALTKLLARLGERDRALAQANTDLEGRVAERTVELAEACHRAERAQARAEAGERAKGDFLATMSHEVRTPLNAIVGFGDLLRDEINLTPHQMRCIDQMRVGCEVLTTVVNDILDYARIEAHGVVLEAAPFSPRGLMEETVALVAGTAERQGLDLRLDVGAGDEHFLIGDKTRLRQVLLNLVNNAVKFTPQGSVTVSLEQAATPDGIALRVAVCDTGIGIPAEAQARLFTRFVQADSSTTRRFGGTGLGLAISKGLIEAMGGAIGLESRDGVGSTFWFRLVLPRVPTGERSPERPVAAALPRPVEDDTSRQAHLLLVEDGAINREIAQMVLEAMGYRVSIACDGSEAVKRVQEQAYDLVLMDVEMPVMDGITAMRLIRGLEGVVRAVPIIAMTAHVLPEQVRALLTAGANDHVGKPFDRTHLRAVIERCLVESAERSRAA</sequence>
<dbReference type="PANTHER" id="PTHR45339:SF5">
    <property type="entry name" value="HISTIDINE KINASE"/>
    <property type="match status" value="1"/>
</dbReference>
<dbReference type="EC" id="2.7.13.3" evidence="3"/>
<reference evidence="13 14" key="1">
    <citation type="journal article" date="2014" name="PLoS ONE">
        <title>Genome Information of Methylobacterium oryzae, a Plant-Probiotic Methylotroph in the Phyllosphere.</title>
        <authorList>
            <person name="Kwak M.J."/>
            <person name="Jeong H."/>
            <person name="Madhaiyan M."/>
            <person name="Lee Y."/>
            <person name="Sa T.M."/>
            <person name="Oh T.K."/>
            <person name="Kim J.F."/>
        </authorList>
    </citation>
    <scope>NUCLEOTIDE SEQUENCE [LARGE SCALE GENOMIC DNA]</scope>
    <source>
        <strain evidence="13 14">CBMB20</strain>
    </source>
</reference>
<dbReference type="InterPro" id="IPR005467">
    <property type="entry name" value="His_kinase_dom"/>
</dbReference>
<dbReference type="AlphaFoldDB" id="A0A089NL30"/>
<dbReference type="CDD" id="cd00082">
    <property type="entry name" value="HisKA"/>
    <property type="match status" value="1"/>
</dbReference>
<dbReference type="Gene3D" id="1.10.287.130">
    <property type="match status" value="1"/>
</dbReference>
<dbReference type="CDD" id="cd16922">
    <property type="entry name" value="HATPase_EvgS-ArcB-TorS-like"/>
    <property type="match status" value="1"/>
</dbReference>
<dbReference type="Pfam" id="PF00512">
    <property type="entry name" value="HisKA"/>
    <property type="match status" value="1"/>
</dbReference>
<dbReference type="HOGENOM" id="CLU_000445_114_21_5"/>
<evidence type="ECO:0000259" key="12">
    <source>
        <dbReference type="PROSITE" id="PS50885"/>
    </source>
</evidence>
<evidence type="ECO:0000256" key="2">
    <source>
        <dbReference type="ARBA" id="ARBA00004370"/>
    </source>
</evidence>
<keyword evidence="6 13" id="KW-0418">Kinase</keyword>
<feature type="transmembrane region" description="Helical" evidence="9">
    <location>
        <begin position="301"/>
        <end position="320"/>
    </location>
</feature>
<dbReference type="Gene3D" id="3.40.50.2300">
    <property type="match status" value="1"/>
</dbReference>
<proteinExistence type="predicted"/>
<dbReference type="eggNOG" id="COG2205">
    <property type="taxonomic scope" value="Bacteria"/>
</dbReference>
<keyword evidence="9" id="KW-0812">Transmembrane</keyword>
<dbReference type="RefSeq" id="WP_236961644.1">
    <property type="nucleotide sequence ID" value="NZ_CP003811.1"/>
</dbReference>
<dbReference type="STRING" id="693986.MOC_0307"/>
<evidence type="ECO:0000256" key="3">
    <source>
        <dbReference type="ARBA" id="ARBA00012438"/>
    </source>
</evidence>
<evidence type="ECO:0000256" key="7">
    <source>
        <dbReference type="ARBA" id="ARBA00023012"/>
    </source>
</evidence>
<evidence type="ECO:0000313" key="14">
    <source>
        <dbReference type="Proteomes" id="UP000029492"/>
    </source>
</evidence>
<dbReference type="GO" id="GO:0016020">
    <property type="term" value="C:membrane"/>
    <property type="evidence" value="ECO:0007669"/>
    <property type="project" value="UniProtKB-SubCell"/>
</dbReference>
<protein>
    <recommendedName>
        <fullName evidence="3">histidine kinase</fullName>
        <ecNumber evidence="3">2.7.13.3</ecNumber>
    </recommendedName>
</protein>
<comment type="subcellular location">
    <subcellularLocation>
        <location evidence="2">Membrane</location>
    </subcellularLocation>
</comment>
<feature type="domain" description="HAMP" evidence="12">
    <location>
        <begin position="321"/>
        <end position="374"/>
    </location>
</feature>
<dbReference type="PANTHER" id="PTHR45339">
    <property type="entry name" value="HYBRID SIGNAL TRANSDUCTION HISTIDINE KINASE J"/>
    <property type="match status" value="1"/>
</dbReference>
<dbReference type="EMBL" id="CP003811">
    <property type="protein sequence ID" value="AIQ88062.1"/>
    <property type="molecule type" value="Genomic_DNA"/>
</dbReference>
<gene>
    <name evidence="13" type="ORF">MOC_0307</name>
</gene>
<evidence type="ECO:0000313" key="13">
    <source>
        <dbReference type="EMBL" id="AIQ88062.1"/>
    </source>
</evidence>
<dbReference type="InterPro" id="IPR003660">
    <property type="entry name" value="HAMP_dom"/>
</dbReference>
<dbReference type="CDD" id="cd17546">
    <property type="entry name" value="REC_hyHK_CKI1_RcsC-like"/>
    <property type="match status" value="1"/>
</dbReference>
<keyword evidence="9" id="KW-1133">Transmembrane helix</keyword>